<dbReference type="EMBL" id="FR904261">
    <property type="protein sequence ID" value="CDQ56280.1"/>
    <property type="molecule type" value="Genomic_DNA"/>
</dbReference>
<evidence type="ECO:0000256" key="2">
    <source>
        <dbReference type="ARBA" id="ARBA00022737"/>
    </source>
</evidence>
<evidence type="ECO:0000313" key="5">
    <source>
        <dbReference type="Proteomes" id="UP000193380"/>
    </source>
</evidence>
<name>A0A060VVC8_ONCMY</name>
<dbReference type="STRING" id="8022.A0A060VVC8"/>
<dbReference type="InterPro" id="IPR004020">
    <property type="entry name" value="DAPIN"/>
</dbReference>
<evidence type="ECO:0000256" key="1">
    <source>
        <dbReference type="ARBA" id="ARBA00022614"/>
    </source>
</evidence>
<organism evidence="4 5">
    <name type="scientific">Oncorhynchus mykiss</name>
    <name type="common">Rainbow trout</name>
    <name type="synonym">Salmo gairdneri</name>
    <dbReference type="NCBI Taxonomy" id="8022"/>
    <lineage>
        <taxon>Eukaryota</taxon>
        <taxon>Metazoa</taxon>
        <taxon>Chordata</taxon>
        <taxon>Craniata</taxon>
        <taxon>Vertebrata</taxon>
        <taxon>Euteleostomi</taxon>
        <taxon>Actinopterygii</taxon>
        <taxon>Neopterygii</taxon>
        <taxon>Teleostei</taxon>
        <taxon>Protacanthopterygii</taxon>
        <taxon>Salmoniformes</taxon>
        <taxon>Salmonidae</taxon>
        <taxon>Salmoninae</taxon>
        <taxon>Oncorhynchus</taxon>
    </lineage>
</organism>
<evidence type="ECO:0000259" key="3">
    <source>
        <dbReference type="PROSITE" id="PS50824"/>
    </source>
</evidence>
<dbReference type="InterPro" id="IPR032675">
    <property type="entry name" value="LRR_dom_sf"/>
</dbReference>
<dbReference type="InterPro" id="IPR051261">
    <property type="entry name" value="NLR"/>
</dbReference>
<dbReference type="CDD" id="cd08321">
    <property type="entry name" value="Pyrin_ASC-like"/>
    <property type="match status" value="1"/>
</dbReference>
<dbReference type="PANTHER" id="PTHR24106">
    <property type="entry name" value="NACHT, LRR AND CARD DOMAINS-CONTAINING"/>
    <property type="match status" value="1"/>
</dbReference>
<dbReference type="AlphaFoldDB" id="A0A060VVC8"/>
<reference evidence="4 5" key="1">
    <citation type="journal article" date="2014" name="Nat. Commun.">
        <title>The rainbow trout genome provides novel insights into evolution after whole-genome duplication in vertebrates.</title>
        <authorList>
            <person name="Berthelot C."/>
            <person name="Brunet F."/>
            <person name="Chalopin D."/>
            <person name="Juanchich A."/>
            <person name="Bernard M."/>
            <person name="Noel B."/>
            <person name="Bento P."/>
            <person name="Da Silva C."/>
            <person name="Labadie K."/>
            <person name="Alberti A."/>
            <person name="Aury J.M."/>
            <person name="Louis A."/>
            <person name="Dehais P."/>
            <person name="Bardou P."/>
            <person name="Montfort J."/>
            <person name="Klopp C."/>
            <person name="Cabau C."/>
            <person name="Gaspin C."/>
            <person name="Thorgaard G.H."/>
            <person name="Boussaha M."/>
            <person name="Quillet E."/>
            <person name="Guyomard R."/>
            <person name="Galiana D."/>
            <person name="Bobe J."/>
            <person name="Volff J.N."/>
            <person name="Genet C."/>
            <person name="Wincker P."/>
            <person name="Jaillon O."/>
            <person name="Roest Crollius H."/>
            <person name="Guiguen Y."/>
        </authorList>
    </citation>
    <scope>NUCLEOTIDE SEQUENCE [LARGE SCALE GENOMIC DNA]</scope>
</reference>
<dbReference type="Proteomes" id="UP000193380">
    <property type="component" value="Chromosome 8"/>
</dbReference>
<dbReference type="SUPFAM" id="SSF47986">
    <property type="entry name" value="DEATH domain"/>
    <property type="match status" value="1"/>
</dbReference>
<dbReference type="PaxDb" id="8022-A0A060VVC8"/>
<dbReference type="PROSITE" id="PS50824">
    <property type="entry name" value="DAPIN"/>
    <property type="match status" value="1"/>
</dbReference>
<protein>
    <recommendedName>
        <fullName evidence="3">Pyrin domain-containing protein</fullName>
    </recommendedName>
</protein>
<proteinExistence type="predicted"/>
<dbReference type="SMART" id="SM01289">
    <property type="entry name" value="PYRIN"/>
    <property type="match status" value="1"/>
</dbReference>
<sequence length="241" mass="26149">MDTSSPAPPKPVPERLLAILQQLTSEELKSFQWYLKQPVSGGSSPIPVSRLENAKREDTVDQMVHTYREAGALEMTHHILQKIKRNDLAVPMSGTEHQATAGVSATPTRPNLNTSTVPVQDVQDASADLSNHTEPGDHVKEHKLTTVNSTDDATIFSTRGCELMINSCRLSFCGVAKKGCASLASALRSNPSHLRELDLSYNHSGVNLLSAILEDPCCKLEKLNMGSGDFATQPGQIKCEC</sequence>
<dbReference type="InterPro" id="IPR011029">
    <property type="entry name" value="DEATH-like_dom_sf"/>
</dbReference>
<keyword evidence="2" id="KW-0677">Repeat</keyword>
<feature type="domain" description="Pyrin" evidence="3">
    <location>
        <begin position="1"/>
        <end position="98"/>
    </location>
</feature>
<dbReference type="Gene3D" id="3.80.10.10">
    <property type="entry name" value="Ribonuclease Inhibitor"/>
    <property type="match status" value="1"/>
</dbReference>
<gene>
    <name evidence="4" type="ORF">GSONMT00077877001</name>
</gene>
<dbReference type="SUPFAM" id="SSF52047">
    <property type="entry name" value="RNI-like"/>
    <property type="match status" value="1"/>
</dbReference>
<accession>A0A060VVC8</accession>
<evidence type="ECO:0000313" key="4">
    <source>
        <dbReference type="EMBL" id="CDQ56280.1"/>
    </source>
</evidence>
<dbReference type="Pfam" id="PF02758">
    <property type="entry name" value="PYRIN"/>
    <property type="match status" value="1"/>
</dbReference>
<keyword evidence="1" id="KW-0433">Leucine-rich repeat</keyword>
<dbReference type="Gene3D" id="1.10.533.10">
    <property type="entry name" value="Death Domain, Fas"/>
    <property type="match status" value="1"/>
</dbReference>